<evidence type="ECO:0000256" key="5">
    <source>
        <dbReference type="ARBA" id="ARBA00023244"/>
    </source>
</evidence>
<dbReference type="InterPro" id="IPR037115">
    <property type="entry name" value="Sirohaem_synt_dimer_dom_sf"/>
</dbReference>
<comment type="pathway">
    <text evidence="1">Porphyrin-containing compound metabolism; siroheme biosynthesis; sirohydrochlorin from precorrin-2: step 1/1.</text>
</comment>
<dbReference type="InterPro" id="IPR014777">
    <property type="entry name" value="4pyrrole_Mease_sub1"/>
</dbReference>
<dbReference type="InterPro" id="IPR019478">
    <property type="entry name" value="Sirohaem_synthase_dimer_dom"/>
</dbReference>
<dbReference type="PANTHER" id="PTHR35330:SF1">
    <property type="entry name" value="SIROHEME BIOSYNTHESIS PROTEIN MET8"/>
    <property type="match status" value="1"/>
</dbReference>
<dbReference type="Gene3D" id="3.40.50.720">
    <property type="entry name" value="NAD(P)-binding Rossmann-like Domain"/>
    <property type="match status" value="1"/>
</dbReference>
<feature type="domain" description="Siroheme synthase central" evidence="8">
    <location>
        <begin position="119"/>
        <end position="145"/>
    </location>
</feature>
<dbReference type="RefSeq" id="WP_284206124.1">
    <property type="nucleotide sequence ID" value="NZ_BSSU01000001.1"/>
</dbReference>
<protein>
    <recommendedName>
        <fullName evidence="2">precorrin-2 dehydrogenase</fullName>
        <ecNumber evidence="2">1.3.1.76</ecNumber>
    </recommendedName>
</protein>
<keyword evidence="10" id="KW-1185">Reference proteome</keyword>
<dbReference type="Pfam" id="PF10414">
    <property type="entry name" value="CysG_dimeriser"/>
    <property type="match status" value="1"/>
</dbReference>
<dbReference type="PANTHER" id="PTHR35330">
    <property type="entry name" value="SIROHEME BIOSYNTHESIS PROTEIN MET8"/>
    <property type="match status" value="1"/>
</dbReference>
<dbReference type="EC" id="1.3.1.76" evidence="2"/>
<comment type="catalytic activity">
    <reaction evidence="6">
        <text>precorrin-2 + NAD(+) = sirohydrochlorin + NADH + 2 H(+)</text>
        <dbReference type="Rhea" id="RHEA:15613"/>
        <dbReference type="ChEBI" id="CHEBI:15378"/>
        <dbReference type="ChEBI" id="CHEBI:57540"/>
        <dbReference type="ChEBI" id="CHEBI:57945"/>
        <dbReference type="ChEBI" id="CHEBI:58351"/>
        <dbReference type="ChEBI" id="CHEBI:58827"/>
        <dbReference type="EC" id="1.3.1.76"/>
    </reaction>
</comment>
<organism evidence="9 10">
    <name type="scientific">Thalassotalea eurytherma</name>
    <dbReference type="NCBI Taxonomy" id="1144278"/>
    <lineage>
        <taxon>Bacteria</taxon>
        <taxon>Pseudomonadati</taxon>
        <taxon>Pseudomonadota</taxon>
        <taxon>Gammaproteobacteria</taxon>
        <taxon>Alteromonadales</taxon>
        <taxon>Colwelliaceae</taxon>
        <taxon>Thalassotalea</taxon>
    </lineage>
</organism>
<keyword evidence="3" id="KW-0560">Oxidoreductase</keyword>
<dbReference type="InterPro" id="IPR035996">
    <property type="entry name" value="4pyrrol_Methylase_sf"/>
</dbReference>
<proteinExistence type="predicted"/>
<evidence type="ECO:0000256" key="6">
    <source>
        <dbReference type="ARBA" id="ARBA00047561"/>
    </source>
</evidence>
<evidence type="ECO:0000313" key="9">
    <source>
        <dbReference type="EMBL" id="GLX80809.1"/>
    </source>
</evidence>
<evidence type="ECO:0000256" key="3">
    <source>
        <dbReference type="ARBA" id="ARBA00023002"/>
    </source>
</evidence>
<dbReference type="Gene3D" id="3.40.1010.10">
    <property type="entry name" value="Cobalt-precorrin-4 Transmethylase, Domain 1"/>
    <property type="match status" value="1"/>
</dbReference>
<evidence type="ECO:0000256" key="4">
    <source>
        <dbReference type="ARBA" id="ARBA00023027"/>
    </source>
</evidence>
<dbReference type="Pfam" id="PF14824">
    <property type="entry name" value="Sirohm_synth_M"/>
    <property type="match status" value="1"/>
</dbReference>
<feature type="domain" description="Sirohaem synthase dimerisation" evidence="7">
    <location>
        <begin position="150"/>
        <end position="205"/>
    </location>
</feature>
<dbReference type="NCBIfam" id="TIGR01470">
    <property type="entry name" value="cysG_Nterm"/>
    <property type="match status" value="1"/>
</dbReference>
<dbReference type="Gene3D" id="1.10.8.210">
    <property type="entry name" value="Sirohaem synthase, dimerisation domain"/>
    <property type="match status" value="1"/>
</dbReference>
<evidence type="ECO:0000259" key="8">
    <source>
        <dbReference type="Pfam" id="PF14824"/>
    </source>
</evidence>
<name>A0ABQ6GZR1_9GAMM</name>
<accession>A0ABQ6GZR1</accession>
<sequence length="321" mass="36324">MRYFPVFLTAKKLNIMIIGGGEVAARKIELMLKCTANITVVSAHCSDMVSRLIHTENLHWLRENYRPGLMDDCNIVIAATDDEAVNKSVYEEAQSLGILVNVVDQPELCDYITPSIIDRDPMLVAISSSGSSPVLVRMLREQIEKTLPQAYGRLAEFGYKFRDHVKARIKGVRNRRLFWEQVFQGDIGEKILNHQTQSAELTFISRLKDSKMSSLGSITFIHTKEGNPDHLTLKAHRALQFADAAFYDENVNPDFIEYVRRDADKFPQDIPSTTIINYQHALELAEAGQKVIYLLSGYQELPKNLAYQSSDITKVELVNGD</sequence>
<dbReference type="InterPro" id="IPR036291">
    <property type="entry name" value="NAD(P)-bd_dom_sf"/>
</dbReference>
<evidence type="ECO:0000256" key="2">
    <source>
        <dbReference type="ARBA" id="ARBA00012400"/>
    </source>
</evidence>
<evidence type="ECO:0000259" key="7">
    <source>
        <dbReference type="Pfam" id="PF10414"/>
    </source>
</evidence>
<dbReference type="Pfam" id="PF13241">
    <property type="entry name" value="NAD_binding_7"/>
    <property type="match status" value="1"/>
</dbReference>
<dbReference type="SUPFAM" id="SSF51735">
    <property type="entry name" value="NAD(P)-binding Rossmann-fold domains"/>
    <property type="match status" value="1"/>
</dbReference>
<dbReference type="Proteomes" id="UP001157133">
    <property type="component" value="Unassembled WGS sequence"/>
</dbReference>
<keyword evidence="4" id="KW-0520">NAD</keyword>
<reference evidence="9 10" key="1">
    <citation type="submission" date="2023-03" db="EMBL/GenBank/DDBJ databases">
        <title>Draft genome sequence of Thalassotalea eurytherma JCM 18482T.</title>
        <authorList>
            <person name="Sawabe T."/>
        </authorList>
    </citation>
    <scope>NUCLEOTIDE SEQUENCE [LARGE SCALE GENOMIC DNA]</scope>
    <source>
        <strain evidence="9 10">JCM 18482</strain>
    </source>
</reference>
<dbReference type="Gene3D" id="3.30.160.110">
    <property type="entry name" value="Siroheme synthase, domain 2"/>
    <property type="match status" value="1"/>
</dbReference>
<gene>
    <name evidence="9" type="ORF">theurythT_02610</name>
</gene>
<dbReference type="EMBL" id="BSSU01000001">
    <property type="protein sequence ID" value="GLX80809.1"/>
    <property type="molecule type" value="Genomic_DNA"/>
</dbReference>
<keyword evidence="5" id="KW-0627">Porphyrin biosynthesis</keyword>
<dbReference type="InterPro" id="IPR028161">
    <property type="entry name" value="Met8-like"/>
</dbReference>
<dbReference type="InterPro" id="IPR006367">
    <property type="entry name" value="Sirohaem_synthase_N"/>
</dbReference>
<evidence type="ECO:0000256" key="1">
    <source>
        <dbReference type="ARBA" id="ARBA00005010"/>
    </source>
</evidence>
<comment type="caution">
    <text evidence="9">The sequence shown here is derived from an EMBL/GenBank/DDBJ whole genome shotgun (WGS) entry which is preliminary data.</text>
</comment>
<dbReference type="SUPFAM" id="SSF53790">
    <property type="entry name" value="Tetrapyrrole methylase"/>
    <property type="match status" value="1"/>
</dbReference>
<evidence type="ECO:0000313" key="10">
    <source>
        <dbReference type="Proteomes" id="UP001157133"/>
    </source>
</evidence>
<dbReference type="SUPFAM" id="SSF75615">
    <property type="entry name" value="Siroheme synthase middle domains-like"/>
    <property type="match status" value="1"/>
</dbReference>
<dbReference type="InterPro" id="IPR028281">
    <property type="entry name" value="Sirohaem_synthase_central"/>
</dbReference>